<evidence type="ECO:0000256" key="4">
    <source>
        <dbReference type="ARBA" id="ARBA00022679"/>
    </source>
</evidence>
<keyword evidence="4" id="KW-0808">Transferase</keyword>
<organism evidence="11 12">
    <name type="scientific">Plantimonas leprariae</name>
    <dbReference type="NCBI Taxonomy" id="2615207"/>
    <lineage>
        <taxon>Bacteria</taxon>
        <taxon>Pseudomonadati</taxon>
        <taxon>Pseudomonadota</taxon>
        <taxon>Alphaproteobacteria</taxon>
        <taxon>Hyphomicrobiales</taxon>
        <taxon>Aurantimonadaceae</taxon>
        <taxon>Plantimonas</taxon>
    </lineage>
</organism>
<evidence type="ECO:0000256" key="6">
    <source>
        <dbReference type="ARBA" id="ARBA00022741"/>
    </source>
</evidence>
<sequence>MSRSAPVLSISERSSAAGHGSAGIEDRASTKALAALANVEITLFSQRSDLTYDWVFNAFGSWLDETAIGRTDRDILGEPDAMRISAIKREVLQTGKPARFELPVPIGASVRWFDLRISAARDDGGEIAGLVGSLREITDQKRREDTLKTLLRELSHRSKNLLAIIQSLASQTARHSMTVPEFLVRFRGRIQSLSSSQDIVTDTDWRGADLASLVRMQVERYAPDGMGQVAFAGPDVYLSPTASLHVGLALHELAVNAASYGSLSVPGGRVAISSELVREEGERYLLLEWQETGGPLVRADQDPRFGTSTLERIVPNSVGGEAKLSYRRDGVHYRLMVPDAQFEELDIVASEHG</sequence>
<evidence type="ECO:0000256" key="7">
    <source>
        <dbReference type="ARBA" id="ARBA00022777"/>
    </source>
</evidence>
<evidence type="ECO:0000256" key="5">
    <source>
        <dbReference type="ARBA" id="ARBA00022737"/>
    </source>
</evidence>
<reference evidence="11 12" key="1">
    <citation type="submission" date="2019-09" db="EMBL/GenBank/DDBJ databases">
        <title>YIM 132180 draft genome.</title>
        <authorList>
            <person name="Zhang K."/>
        </authorList>
    </citation>
    <scope>NUCLEOTIDE SEQUENCE [LARGE SCALE GENOMIC DNA]</scope>
    <source>
        <strain evidence="11 12">YIM 132180</strain>
    </source>
</reference>
<feature type="domain" description="PAC" evidence="10">
    <location>
        <begin position="96"/>
        <end position="149"/>
    </location>
</feature>
<evidence type="ECO:0000256" key="9">
    <source>
        <dbReference type="SAM" id="MobiDB-lite"/>
    </source>
</evidence>
<name>A0A7V7PPG5_9HYPH</name>
<comment type="catalytic activity">
    <reaction evidence="1">
        <text>ATP + protein L-histidine = ADP + protein N-phospho-L-histidine.</text>
        <dbReference type="EC" id="2.7.13.3"/>
    </reaction>
</comment>
<dbReference type="Proteomes" id="UP000432089">
    <property type="component" value="Unassembled WGS sequence"/>
</dbReference>
<gene>
    <name evidence="11" type="ORF">F6X38_11625</name>
</gene>
<dbReference type="Pfam" id="PF08448">
    <property type="entry name" value="PAS_4"/>
    <property type="match status" value="1"/>
</dbReference>
<dbReference type="InterPro" id="IPR013656">
    <property type="entry name" value="PAS_4"/>
</dbReference>
<dbReference type="SMART" id="SM00911">
    <property type="entry name" value="HWE_HK"/>
    <property type="match status" value="1"/>
</dbReference>
<accession>A0A7V7PPG5</accession>
<dbReference type="GO" id="GO:0004673">
    <property type="term" value="F:protein histidine kinase activity"/>
    <property type="evidence" value="ECO:0007669"/>
    <property type="project" value="UniProtKB-EC"/>
</dbReference>
<dbReference type="InterPro" id="IPR000700">
    <property type="entry name" value="PAS-assoc_C"/>
</dbReference>
<dbReference type="AlphaFoldDB" id="A0A7V7PPG5"/>
<dbReference type="Gene3D" id="3.30.450.20">
    <property type="entry name" value="PAS domain"/>
    <property type="match status" value="1"/>
</dbReference>
<evidence type="ECO:0000259" key="10">
    <source>
        <dbReference type="PROSITE" id="PS50113"/>
    </source>
</evidence>
<evidence type="ECO:0000313" key="11">
    <source>
        <dbReference type="EMBL" id="KAB0679867.1"/>
    </source>
</evidence>
<dbReference type="EMBL" id="VZDO01000008">
    <property type="protein sequence ID" value="KAB0679867.1"/>
    <property type="molecule type" value="Genomic_DNA"/>
</dbReference>
<keyword evidence="5" id="KW-0677">Repeat</keyword>
<dbReference type="PANTHER" id="PTHR41523">
    <property type="entry name" value="TWO-COMPONENT SYSTEM SENSOR PROTEIN"/>
    <property type="match status" value="1"/>
</dbReference>
<dbReference type="EC" id="2.7.13.3" evidence="2"/>
<dbReference type="InterPro" id="IPR035965">
    <property type="entry name" value="PAS-like_dom_sf"/>
</dbReference>
<dbReference type="Pfam" id="PF07536">
    <property type="entry name" value="HWE_HK"/>
    <property type="match status" value="1"/>
</dbReference>
<evidence type="ECO:0000256" key="3">
    <source>
        <dbReference type="ARBA" id="ARBA00022553"/>
    </source>
</evidence>
<proteinExistence type="predicted"/>
<dbReference type="InterPro" id="IPR011102">
    <property type="entry name" value="Sig_transdc_His_kinase_HWE"/>
</dbReference>
<evidence type="ECO:0000313" key="12">
    <source>
        <dbReference type="Proteomes" id="UP000432089"/>
    </source>
</evidence>
<protein>
    <recommendedName>
        <fullName evidence="2">histidine kinase</fullName>
        <ecNumber evidence="2">2.7.13.3</ecNumber>
    </recommendedName>
</protein>
<dbReference type="PROSITE" id="PS50113">
    <property type="entry name" value="PAC"/>
    <property type="match status" value="1"/>
</dbReference>
<dbReference type="PANTHER" id="PTHR41523:SF8">
    <property type="entry name" value="ETHYLENE RESPONSE SENSOR PROTEIN"/>
    <property type="match status" value="1"/>
</dbReference>
<dbReference type="GO" id="GO:0005524">
    <property type="term" value="F:ATP binding"/>
    <property type="evidence" value="ECO:0007669"/>
    <property type="project" value="UniProtKB-KW"/>
</dbReference>
<evidence type="ECO:0000256" key="8">
    <source>
        <dbReference type="ARBA" id="ARBA00022840"/>
    </source>
</evidence>
<keyword evidence="3" id="KW-0597">Phosphoprotein</keyword>
<keyword evidence="12" id="KW-1185">Reference proteome</keyword>
<evidence type="ECO:0000256" key="2">
    <source>
        <dbReference type="ARBA" id="ARBA00012438"/>
    </source>
</evidence>
<keyword evidence="7" id="KW-0418">Kinase</keyword>
<evidence type="ECO:0000256" key="1">
    <source>
        <dbReference type="ARBA" id="ARBA00000085"/>
    </source>
</evidence>
<dbReference type="SUPFAM" id="SSF55785">
    <property type="entry name" value="PYP-like sensor domain (PAS domain)"/>
    <property type="match status" value="1"/>
</dbReference>
<feature type="region of interest" description="Disordered" evidence="9">
    <location>
        <begin position="1"/>
        <end position="22"/>
    </location>
</feature>
<keyword evidence="6" id="KW-0547">Nucleotide-binding</keyword>
<comment type="caution">
    <text evidence="11">The sequence shown here is derived from an EMBL/GenBank/DDBJ whole genome shotgun (WGS) entry which is preliminary data.</text>
</comment>
<keyword evidence="8" id="KW-0067">ATP-binding</keyword>